<evidence type="ECO:0000313" key="7">
    <source>
        <dbReference type="EMBL" id="NXE03111.1"/>
    </source>
</evidence>
<sequence length="349" mass="38521">QDYFHQLMCVTEREKFVVPIRAIGARAILDFPDQLDFSECPVKHSSKKTLLVRNSGNRAVGYQLRTQSPFSATPAVGTVGIDEAVQVTVGFQPLKSGDYSASLTPLCFVPGENTHTSLHGTAVDAHIRLDRNDVTFTKTYITLSDRTTVHILNASEITARFQWKALDPQEEQDQSLNLRVDNTHQEHSALLTRSLQSESTKVPGDPMTLNNDIFSLEPKEGQIRPNCSAEIILFFKPQAARVYKQAVYCDISGRENGLLLHLEGEGLGPQLHFKFQELDIGKVSVRAAHRFEAILVNKGLIEAPFSLIPPTTATGGCFTFLPQEGIVAPGGLQVIQMSFCPTVLGEFKE</sequence>
<dbReference type="PANTHER" id="PTHR23053">
    <property type="entry name" value="DLEC1 DELETED IN LUNG AND ESOPHAGEAL CANCER 1"/>
    <property type="match status" value="1"/>
</dbReference>
<evidence type="ECO:0000256" key="4">
    <source>
        <dbReference type="ARBA" id="ARBA00023069"/>
    </source>
</evidence>
<feature type="non-terminal residue" evidence="7">
    <location>
        <position position="349"/>
    </location>
</feature>
<organism evidence="7 8">
    <name type="scientific">Chaetorhynchus papuensis</name>
    <name type="common">pygmy drongo</name>
    <dbReference type="NCBI Taxonomy" id="254446"/>
    <lineage>
        <taxon>Eukaryota</taxon>
        <taxon>Metazoa</taxon>
        <taxon>Chordata</taxon>
        <taxon>Craniata</taxon>
        <taxon>Vertebrata</taxon>
        <taxon>Euteleostomi</taxon>
        <taxon>Archelosauria</taxon>
        <taxon>Archosauria</taxon>
        <taxon>Dinosauria</taxon>
        <taxon>Saurischia</taxon>
        <taxon>Theropoda</taxon>
        <taxon>Coelurosauria</taxon>
        <taxon>Aves</taxon>
        <taxon>Neognathae</taxon>
        <taxon>Neoaves</taxon>
        <taxon>Telluraves</taxon>
        <taxon>Australaves</taxon>
        <taxon>Passeriformes</taxon>
        <taxon>Rhipiduridae</taxon>
        <taxon>Chaetorhynchus</taxon>
    </lineage>
</organism>
<evidence type="ECO:0000256" key="5">
    <source>
        <dbReference type="ARBA" id="ARBA00023273"/>
    </source>
</evidence>
<keyword evidence="4" id="KW-0969">Cilium</keyword>
<dbReference type="PANTHER" id="PTHR23053:SF0">
    <property type="entry name" value="HYDROCEPHALUS-INDUCING PROTEIN HOMOLOG"/>
    <property type="match status" value="1"/>
</dbReference>
<evidence type="ECO:0000256" key="3">
    <source>
        <dbReference type="ARBA" id="ARBA00022490"/>
    </source>
</evidence>
<feature type="domain" description="HYDIN/VesB/CFA65-like Ig-like" evidence="6">
    <location>
        <begin position="269"/>
        <end position="349"/>
    </location>
</feature>
<feature type="domain" description="HYDIN/VesB/CFA65-like Ig-like" evidence="6">
    <location>
        <begin position="27"/>
        <end position="120"/>
    </location>
</feature>
<dbReference type="GO" id="GO:0005930">
    <property type="term" value="C:axoneme"/>
    <property type="evidence" value="ECO:0007669"/>
    <property type="project" value="TreeGrafter"/>
</dbReference>
<protein>
    <submittedName>
        <fullName evidence="7">HYDIN protein</fullName>
    </submittedName>
</protein>
<dbReference type="InterPro" id="IPR013783">
    <property type="entry name" value="Ig-like_fold"/>
</dbReference>
<keyword evidence="5" id="KW-0966">Cell projection</keyword>
<dbReference type="EMBL" id="VWYX01003993">
    <property type="protein sequence ID" value="NXE03111.1"/>
    <property type="molecule type" value="Genomic_DNA"/>
</dbReference>
<evidence type="ECO:0000259" key="6">
    <source>
        <dbReference type="Pfam" id="PF22544"/>
    </source>
</evidence>
<dbReference type="Gene3D" id="2.60.40.10">
    <property type="entry name" value="Immunoglobulins"/>
    <property type="match status" value="3"/>
</dbReference>
<keyword evidence="8" id="KW-1185">Reference proteome</keyword>
<proteinExistence type="predicted"/>
<evidence type="ECO:0000256" key="2">
    <source>
        <dbReference type="ARBA" id="ARBA00004496"/>
    </source>
</evidence>
<dbReference type="AlphaFoldDB" id="A0A7K8JEK7"/>
<comment type="subcellular location">
    <subcellularLocation>
        <location evidence="1">Cell projection</location>
        <location evidence="1">Cilium</location>
    </subcellularLocation>
    <subcellularLocation>
        <location evidence="2">Cytoplasm</location>
    </subcellularLocation>
</comment>
<comment type="caution">
    <text evidence="7">The sequence shown here is derived from an EMBL/GenBank/DDBJ whole genome shotgun (WGS) entry which is preliminary data.</text>
</comment>
<dbReference type="GO" id="GO:1904158">
    <property type="term" value="P:axonemal central apparatus assembly"/>
    <property type="evidence" value="ECO:0007669"/>
    <property type="project" value="TreeGrafter"/>
</dbReference>
<name>A0A7K8JEK7_9PASS</name>
<accession>A0A7K8JEK7</accession>
<feature type="non-terminal residue" evidence="7">
    <location>
        <position position="1"/>
    </location>
</feature>
<evidence type="ECO:0000313" key="8">
    <source>
        <dbReference type="Proteomes" id="UP000541605"/>
    </source>
</evidence>
<dbReference type="Pfam" id="PF22544">
    <property type="entry name" value="HYDIN_VesB_CFA65-like_Ig"/>
    <property type="match status" value="2"/>
</dbReference>
<dbReference type="Proteomes" id="UP000541605">
    <property type="component" value="Unassembled WGS sequence"/>
</dbReference>
<dbReference type="InterPro" id="IPR053879">
    <property type="entry name" value="HYDIN_VesB_CFA65-like_Ig"/>
</dbReference>
<reference evidence="7 8" key="1">
    <citation type="submission" date="2019-09" db="EMBL/GenBank/DDBJ databases">
        <title>Bird 10,000 Genomes (B10K) Project - Family phase.</title>
        <authorList>
            <person name="Zhang G."/>
        </authorList>
    </citation>
    <scope>NUCLEOTIDE SEQUENCE [LARGE SCALE GENOMIC DNA]</scope>
    <source>
        <strain evidence="7">B10K-CU-031-19</strain>
        <tissue evidence="7">Muscle</tissue>
    </source>
</reference>
<evidence type="ECO:0000256" key="1">
    <source>
        <dbReference type="ARBA" id="ARBA00004138"/>
    </source>
</evidence>
<dbReference type="InterPro" id="IPR033305">
    <property type="entry name" value="Hydin-like"/>
</dbReference>
<dbReference type="GO" id="GO:0003341">
    <property type="term" value="P:cilium movement"/>
    <property type="evidence" value="ECO:0007669"/>
    <property type="project" value="TreeGrafter"/>
</dbReference>
<keyword evidence="3" id="KW-0963">Cytoplasm</keyword>
<gene>
    <name evidence="7" type="primary">Hydin_1</name>
    <name evidence="7" type="ORF">CHAPAP_R13315</name>
</gene>